<feature type="region of interest" description="Disordered" evidence="1">
    <location>
        <begin position="133"/>
        <end position="161"/>
    </location>
</feature>
<proteinExistence type="predicted"/>
<feature type="compositionally biased region" description="Basic and acidic residues" evidence="1">
    <location>
        <begin position="143"/>
        <end position="153"/>
    </location>
</feature>
<dbReference type="InterPro" id="IPR021953">
    <property type="entry name" value="DUF3570"/>
</dbReference>
<evidence type="ECO:0000256" key="2">
    <source>
        <dbReference type="SAM" id="SignalP"/>
    </source>
</evidence>
<evidence type="ECO:0000256" key="1">
    <source>
        <dbReference type="SAM" id="MobiDB-lite"/>
    </source>
</evidence>
<dbReference type="OrthoDB" id="5478591at2"/>
<reference evidence="3 4" key="1">
    <citation type="submission" date="2015-07" db="EMBL/GenBank/DDBJ databases">
        <title>Genome analysis of myxobacterium Chondromyces crocatus Cm c5 reveals a high potential for natural compound synthesis and the genetic basis for the loss of fruiting body formation.</title>
        <authorList>
            <person name="Zaburannyi N."/>
            <person name="Bunk B."/>
            <person name="Maier J."/>
            <person name="Overmann J."/>
            <person name="Mueller R."/>
        </authorList>
    </citation>
    <scope>NUCLEOTIDE SEQUENCE [LARGE SCALE GENOMIC DNA]</scope>
    <source>
        <strain evidence="3 4">Cm c5</strain>
    </source>
</reference>
<keyword evidence="2" id="KW-0732">Signal</keyword>
<protein>
    <submittedName>
        <fullName evidence="3">Uncharacterized protein</fullName>
    </submittedName>
</protein>
<dbReference type="EMBL" id="CP012159">
    <property type="protein sequence ID" value="AKT41981.1"/>
    <property type="molecule type" value="Genomic_DNA"/>
</dbReference>
<dbReference type="Gene3D" id="1.25.40.10">
    <property type="entry name" value="Tetratricopeptide repeat domain"/>
    <property type="match status" value="1"/>
</dbReference>
<dbReference type="Pfam" id="PF12094">
    <property type="entry name" value="DUF3570"/>
    <property type="match status" value="1"/>
</dbReference>
<dbReference type="RefSeq" id="WP_050433676.1">
    <property type="nucleotide sequence ID" value="NZ_CP012159.1"/>
</dbReference>
<evidence type="ECO:0000313" key="3">
    <source>
        <dbReference type="EMBL" id="AKT41981.1"/>
    </source>
</evidence>
<accession>A0A0K1EMD6</accession>
<feature type="chain" id="PRO_5005459648" evidence="2">
    <location>
        <begin position="29"/>
        <end position="727"/>
    </location>
</feature>
<keyword evidence="4" id="KW-1185">Reference proteome</keyword>
<gene>
    <name evidence="3" type="ORF">CMC5_062030</name>
</gene>
<dbReference type="KEGG" id="ccro:CMC5_062030"/>
<evidence type="ECO:0000313" key="4">
    <source>
        <dbReference type="Proteomes" id="UP000067626"/>
    </source>
</evidence>
<organism evidence="3 4">
    <name type="scientific">Chondromyces crocatus</name>
    <dbReference type="NCBI Taxonomy" id="52"/>
    <lineage>
        <taxon>Bacteria</taxon>
        <taxon>Pseudomonadati</taxon>
        <taxon>Myxococcota</taxon>
        <taxon>Polyangia</taxon>
        <taxon>Polyangiales</taxon>
        <taxon>Polyangiaceae</taxon>
        <taxon>Chondromyces</taxon>
    </lineage>
</organism>
<dbReference type="AlphaFoldDB" id="A0A0K1EMD6"/>
<name>A0A0K1EMD6_CHOCO</name>
<dbReference type="Proteomes" id="UP000067626">
    <property type="component" value="Chromosome"/>
</dbReference>
<sequence>MSSRLFTWFSSLLLFLLVVAASPHGALAASNDEDVEILVQSVLEGEFKSGKHIEALEQLELARSACEGKGCSPKTRARLYIAIGTVLAGGMKQIPEAKEAFTNALREDATASLYSDFITPDIQRAFNDARGVATGSSSLEQTAKSDRKPKKEFSGGGRPPRGWKSAEAHFYYREAVASEKEQDWQDCADYAQASLAAENRVGTRFLAAGCAERSGQWIEALSDYQIVAETGGKTGLYDVAEKAQNRSQELREKIPKIVLRKPANATDLVVKMNGDEVPTKRLGGEIWVNPGQRLVQATGKVDGALLEFQQLVDVAEFETVTIDIKLVPKGERPDPAIMKCMAKAQTRQELAQCIAGGGEGANLNYRMGLEVSGYHDSDHVDVVTPAVTFSVESPTGGWGINGSFLVDVVTTASSDILATASPRWTEARVGPAIGGHKKIDAWDISGGANMSVEPDYTSVGAGIGASVELAQKSITPSLSYGFSYDLSGRSGTPYSVFSYKIHRHSLDGGVGLVLDKATFLSLGATVVLEFGNLSKPYRAIPLFSPETAEIVPPGFSIKGVQDVRLAERAMERVPVEGRQRYAVAGRLAHRFSSSTIRVEERLYTDSWGVLATTTDMRYLVDLNDQIRVWPHVRFHAQTGASFWRLAYEAERDELGVLQLPNYRTGDRELGPYIQATVGGGVRFAFGSKNQFSMLVNGDFIYSRYLDHLFLPQKFGYFGATAFEAEFE</sequence>
<dbReference type="InterPro" id="IPR011990">
    <property type="entry name" value="TPR-like_helical_dom_sf"/>
</dbReference>
<dbReference type="STRING" id="52.CMC5_062030"/>
<feature type="signal peptide" evidence="2">
    <location>
        <begin position="1"/>
        <end position="28"/>
    </location>
</feature>